<accession>A0A2R8A7C0</accession>
<evidence type="ECO:0000256" key="1">
    <source>
        <dbReference type="SAM" id="MobiDB-lite"/>
    </source>
</evidence>
<feature type="compositionally biased region" description="Basic residues" evidence="1">
    <location>
        <begin position="13"/>
        <end position="26"/>
    </location>
</feature>
<name>A0A2R8A7C0_9RHOB</name>
<reference evidence="2 3" key="1">
    <citation type="submission" date="2018-03" db="EMBL/GenBank/DDBJ databases">
        <authorList>
            <person name="Keele B.F."/>
        </authorList>
    </citation>
    <scope>NUCLEOTIDE SEQUENCE [LARGE SCALE GENOMIC DNA]</scope>
    <source>
        <strain evidence="2 3">CeCT 8812</strain>
    </source>
</reference>
<evidence type="ECO:0000313" key="2">
    <source>
        <dbReference type="EMBL" id="SPF27910.1"/>
    </source>
</evidence>
<dbReference type="AlphaFoldDB" id="A0A2R8A7C0"/>
<evidence type="ECO:0000313" key="3">
    <source>
        <dbReference type="Proteomes" id="UP000244932"/>
    </source>
</evidence>
<gene>
    <name evidence="2" type="ORF">POI8812_00205</name>
</gene>
<dbReference type="Proteomes" id="UP000244932">
    <property type="component" value="Unassembled WGS sequence"/>
</dbReference>
<proteinExistence type="predicted"/>
<dbReference type="EMBL" id="OMKW01000001">
    <property type="protein sequence ID" value="SPF27910.1"/>
    <property type="molecule type" value="Genomic_DNA"/>
</dbReference>
<organism evidence="2 3">
    <name type="scientific">Pontivivens insulae</name>
    <dbReference type="NCBI Taxonomy" id="1639689"/>
    <lineage>
        <taxon>Bacteria</taxon>
        <taxon>Pseudomonadati</taxon>
        <taxon>Pseudomonadota</taxon>
        <taxon>Alphaproteobacteria</taxon>
        <taxon>Rhodobacterales</taxon>
        <taxon>Paracoccaceae</taxon>
        <taxon>Pontivivens</taxon>
    </lineage>
</organism>
<protein>
    <submittedName>
        <fullName evidence="2">Uncharacterized protein</fullName>
    </submittedName>
</protein>
<keyword evidence="3" id="KW-1185">Reference proteome</keyword>
<sequence>MNPQRRIEAGNNFRRHTNPRLCRRHGPAMGPDVKVKTSSASLYQSFSSVPCVNGLFTKETALFADGPLT</sequence>
<feature type="region of interest" description="Disordered" evidence="1">
    <location>
        <begin position="1"/>
        <end position="30"/>
    </location>
</feature>